<dbReference type="EMBL" id="JANYMP010000020">
    <property type="protein sequence ID" value="MCS7481816.1"/>
    <property type="molecule type" value="Genomic_DNA"/>
</dbReference>
<protein>
    <recommendedName>
        <fullName evidence="2">Anti-sigma factor antagonist</fullName>
    </recommendedName>
</protein>
<dbReference type="CDD" id="cd07043">
    <property type="entry name" value="STAS_anti-anti-sigma_factors"/>
    <property type="match status" value="1"/>
</dbReference>
<name>A0A9X3AHZ5_9PSEU</name>
<evidence type="ECO:0000259" key="3">
    <source>
        <dbReference type="PROSITE" id="PS50801"/>
    </source>
</evidence>
<dbReference type="PANTHER" id="PTHR33495">
    <property type="entry name" value="ANTI-SIGMA FACTOR ANTAGONIST TM_1081-RELATED-RELATED"/>
    <property type="match status" value="1"/>
</dbReference>
<gene>
    <name evidence="4" type="ORF">NZH93_33580</name>
</gene>
<evidence type="ECO:0000313" key="4">
    <source>
        <dbReference type="EMBL" id="MCS7481816.1"/>
    </source>
</evidence>
<dbReference type="InterPro" id="IPR003658">
    <property type="entry name" value="Anti-sigma_ant"/>
</dbReference>
<comment type="similarity">
    <text evidence="1 2">Belongs to the anti-sigma-factor antagonist family.</text>
</comment>
<evidence type="ECO:0000256" key="2">
    <source>
        <dbReference type="RuleBase" id="RU003749"/>
    </source>
</evidence>
<dbReference type="SUPFAM" id="SSF52091">
    <property type="entry name" value="SpoIIaa-like"/>
    <property type="match status" value="1"/>
</dbReference>
<dbReference type="InterPro" id="IPR002645">
    <property type="entry name" value="STAS_dom"/>
</dbReference>
<accession>A0A9X3AHZ5</accession>
<dbReference type="Proteomes" id="UP001141259">
    <property type="component" value="Unassembled WGS sequence"/>
</dbReference>
<reference evidence="4" key="1">
    <citation type="submission" date="2022-08" db="EMBL/GenBank/DDBJ databases">
        <authorList>
            <person name="Tistechok S."/>
            <person name="Samborskyy M."/>
            <person name="Roman I."/>
        </authorList>
    </citation>
    <scope>NUCLEOTIDE SEQUENCE</scope>
    <source>
        <strain evidence="4">DSM 103496</strain>
    </source>
</reference>
<organism evidence="4 5">
    <name type="scientific">Umezawaea endophytica</name>
    <dbReference type="NCBI Taxonomy" id="1654476"/>
    <lineage>
        <taxon>Bacteria</taxon>
        <taxon>Bacillati</taxon>
        <taxon>Actinomycetota</taxon>
        <taxon>Actinomycetes</taxon>
        <taxon>Pseudonocardiales</taxon>
        <taxon>Pseudonocardiaceae</taxon>
        <taxon>Umezawaea</taxon>
    </lineage>
</organism>
<dbReference type="Gene3D" id="3.30.750.24">
    <property type="entry name" value="STAS domain"/>
    <property type="match status" value="1"/>
</dbReference>
<proteinExistence type="inferred from homology"/>
<dbReference type="GO" id="GO:0043856">
    <property type="term" value="F:anti-sigma factor antagonist activity"/>
    <property type="evidence" value="ECO:0007669"/>
    <property type="project" value="InterPro"/>
</dbReference>
<feature type="domain" description="STAS" evidence="3">
    <location>
        <begin position="27"/>
        <end position="125"/>
    </location>
</feature>
<keyword evidence="5" id="KW-1185">Reference proteome</keyword>
<sequence length="125" mass="13084">MTVQDPNVVDANRNEQAIGLAVSHPTQDVTVVSVSGEIDMLSAPALRTYVTTNLVHEGTFVLDLTGVSFLGSAGLAVLVEAAQESRTRAVAFRVVAADRAVTRPIVATGLGEVFAVHRTLDEAIG</sequence>
<dbReference type="NCBIfam" id="TIGR00377">
    <property type="entry name" value="ant_ant_sig"/>
    <property type="match status" value="1"/>
</dbReference>
<dbReference type="Pfam" id="PF01740">
    <property type="entry name" value="STAS"/>
    <property type="match status" value="1"/>
</dbReference>
<dbReference type="PANTHER" id="PTHR33495:SF2">
    <property type="entry name" value="ANTI-SIGMA FACTOR ANTAGONIST TM_1081-RELATED"/>
    <property type="match status" value="1"/>
</dbReference>
<dbReference type="AlphaFoldDB" id="A0A9X3AHZ5"/>
<evidence type="ECO:0000256" key="1">
    <source>
        <dbReference type="ARBA" id="ARBA00009013"/>
    </source>
</evidence>
<dbReference type="RefSeq" id="WP_259627301.1">
    <property type="nucleotide sequence ID" value="NZ_JANYMP010000020.1"/>
</dbReference>
<evidence type="ECO:0000313" key="5">
    <source>
        <dbReference type="Proteomes" id="UP001141259"/>
    </source>
</evidence>
<dbReference type="InterPro" id="IPR036513">
    <property type="entry name" value="STAS_dom_sf"/>
</dbReference>
<comment type="caution">
    <text evidence="4">The sequence shown here is derived from an EMBL/GenBank/DDBJ whole genome shotgun (WGS) entry which is preliminary data.</text>
</comment>
<dbReference type="PROSITE" id="PS50801">
    <property type="entry name" value="STAS"/>
    <property type="match status" value="1"/>
</dbReference>